<dbReference type="InterPro" id="IPR003646">
    <property type="entry name" value="SH3-like_bac-type"/>
</dbReference>
<dbReference type="PROSITE" id="PS51257">
    <property type="entry name" value="PROKAR_LIPOPROTEIN"/>
    <property type="match status" value="1"/>
</dbReference>
<dbReference type="Gene3D" id="2.30.30.40">
    <property type="entry name" value="SH3 Domains"/>
    <property type="match status" value="1"/>
</dbReference>
<name>E1JVQ3_SOLFR</name>
<organism evidence="3 4">
    <name type="scientific">Solidesulfovibrio fructosivorans JJ]</name>
    <dbReference type="NCBI Taxonomy" id="596151"/>
    <lineage>
        <taxon>Bacteria</taxon>
        <taxon>Pseudomonadati</taxon>
        <taxon>Thermodesulfobacteriota</taxon>
        <taxon>Desulfovibrionia</taxon>
        <taxon>Desulfovibrionales</taxon>
        <taxon>Desulfovibrionaceae</taxon>
        <taxon>Solidesulfovibrio</taxon>
    </lineage>
</organism>
<dbReference type="PROSITE" id="PS51781">
    <property type="entry name" value="SH3B"/>
    <property type="match status" value="1"/>
</dbReference>
<gene>
    <name evidence="3" type="ORF">DesfrDRAFT_1702</name>
</gene>
<dbReference type="Proteomes" id="UP000006250">
    <property type="component" value="Unassembled WGS sequence"/>
</dbReference>
<protein>
    <submittedName>
        <fullName evidence="3">SH3 type 3 domain protein</fullName>
    </submittedName>
</protein>
<dbReference type="AlphaFoldDB" id="E1JVQ3"/>
<reference evidence="3 4" key="1">
    <citation type="submission" date="2010-08" db="EMBL/GenBank/DDBJ databases">
        <title>The draft genome of Desulfovibrio fructosovorans JJ.</title>
        <authorList>
            <consortium name="US DOE Joint Genome Institute (JGI-PGF)"/>
            <person name="Lucas S."/>
            <person name="Copeland A."/>
            <person name="Lapidus A."/>
            <person name="Cheng J.-F."/>
            <person name="Bruce D."/>
            <person name="Goodwin L."/>
            <person name="Pitluck S."/>
            <person name="Land M.L."/>
            <person name="Hauser L."/>
            <person name="Chang Y.-J."/>
            <person name="Jeffries C."/>
            <person name="Wall J.D."/>
            <person name="Stahl D.A."/>
            <person name="Arkin A.P."/>
            <person name="Dehal P."/>
            <person name="Stolyar S.M."/>
            <person name="Hazen T.C."/>
            <person name="Woyke T.J."/>
        </authorList>
    </citation>
    <scope>NUCLEOTIDE SEQUENCE [LARGE SCALE GENOMIC DNA]</scope>
    <source>
        <strain evidence="3 4">JJ</strain>
    </source>
</reference>
<keyword evidence="1" id="KW-0732">Signal</keyword>
<dbReference type="Pfam" id="PF08239">
    <property type="entry name" value="SH3_3"/>
    <property type="match status" value="1"/>
</dbReference>
<feature type="signal peptide" evidence="1">
    <location>
        <begin position="1"/>
        <end position="21"/>
    </location>
</feature>
<proteinExistence type="predicted"/>
<comment type="caution">
    <text evidence="3">The sequence shown here is derived from an EMBL/GenBank/DDBJ whole genome shotgun (WGS) entry which is preliminary data.</text>
</comment>
<dbReference type="RefSeq" id="WP_005992942.1">
    <property type="nucleotide sequence ID" value="NZ_AECZ01000009.1"/>
</dbReference>
<feature type="chain" id="PRO_5003147966" evidence="1">
    <location>
        <begin position="22"/>
        <end position="99"/>
    </location>
</feature>
<dbReference type="EMBL" id="AECZ01000009">
    <property type="protein sequence ID" value="EFL51541.1"/>
    <property type="molecule type" value="Genomic_DNA"/>
</dbReference>
<keyword evidence="4" id="KW-1185">Reference proteome</keyword>
<evidence type="ECO:0000313" key="3">
    <source>
        <dbReference type="EMBL" id="EFL51541.1"/>
    </source>
</evidence>
<evidence type="ECO:0000313" key="4">
    <source>
        <dbReference type="Proteomes" id="UP000006250"/>
    </source>
</evidence>
<feature type="domain" description="SH3b" evidence="2">
    <location>
        <begin position="36"/>
        <end position="99"/>
    </location>
</feature>
<evidence type="ECO:0000256" key="1">
    <source>
        <dbReference type="SAM" id="SignalP"/>
    </source>
</evidence>
<dbReference type="eggNOG" id="ENOG5032DC2">
    <property type="taxonomic scope" value="Bacteria"/>
</dbReference>
<accession>E1JVQ3</accession>
<evidence type="ECO:0000259" key="2">
    <source>
        <dbReference type="PROSITE" id="PS51781"/>
    </source>
</evidence>
<sequence length="99" mass="10399" precursor="true">MRIVVSRLVVAALVAASLGLAGCAGRPVPAAPADARSVRTVRAALLNVLTCPSVNCSVVEDLHAGEKVSLLSPEINGWHQVRVLKDGQEGYVQARFLGR</sequence>